<dbReference type="InterPro" id="IPR002634">
    <property type="entry name" value="BolA"/>
</dbReference>
<dbReference type="SUPFAM" id="SSF82657">
    <property type="entry name" value="BolA-like"/>
    <property type="match status" value="1"/>
</dbReference>
<organism evidence="2 3">
    <name type="scientific">Methylomonas rapida</name>
    <dbReference type="NCBI Taxonomy" id="2963939"/>
    <lineage>
        <taxon>Bacteria</taxon>
        <taxon>Pseudomonadati</taxon>
        <taxon>Pseudomonadota</taxon>
        <taxon>Gammaproteobacteria</taxon>
        <taxon>Methylococcales</taxon>
        <taxon>Methylococcaceae</taxon>
        <taxon>Methylomonas</taxon>
    </lineage>
</organism>
<dbReference type="PANTHER" id="PTHR46230">
    <property type="match status" value="1"/>
</dbReference>
<evidence type="ECO:0000313" key="3">
    <source>
        <dbReference type="Proteomes" id="UP001162780"/>
    </source>
</evidence>
<accession>A0ABY7GGF4</accession>
<dbReference type="Pfam" id="PF01722">
    <property type="entry name" value="BolA"/>
    <property type="match status" value="1"/>
</dbReference>
<sequence length="90" mass="9951">MTANTIRQKLEQALKPELIEIVDHSAAHAGHYGNKGGGHYNVTIVSEQFDGKSLVQRHQMIYQILGDMMKEEIHALGINALTPLENSKGN</sequence>
<dbReference type="Proteomes" id="UP001162780">
    <property type="component" value="Chromosome"/>
</dbReference>
<name>A0ABY7GGF4_9GAMM</name>
<evidence type="ECO:0000313" key="2">
    <source>
        <dbReference type="EMBL" id="WAR43909.1"/>
    </source>
</evidence>
<keyword evidence="3" id="KW-1185">Reference proteome</keyword>
<dbReference type="EMBL" id="CP113517">
    <property type="protein sequence ID" value="WAR43909.1"/>
    <property type="molecule type" value="Genomic_DNA"/>
</dbReference>
<evidence type="ECO:0000256" key="1">
    <source>
        <dbReference type="RuleBase" id="RU003860"/>
    </source>
</evidence>
<dbReference type="PANTHER" id="PTHR46230:SF7">
    <property type="entry name" value="BOLA-LIKE PROTEIN 1"/>
    <property type="match status" value="1"/>
</dbReference>
<dbReference type="Gene3D" id="3.30.300.90">
    <property type="entry name" value="BolA-like"/>
    <property type="match status" value="1"/>
</dbReference>
<proteinExistence type="inferred from homology"/>
<reference evidence="2" key="1">
    <citation type="submission" date="2022-11" db="EMBL/GenBank/DDBJ databases">
        <title>Methylomonas rapida sp. nov., Carotenoid-Producing Obligate Methanotrophs with High Growth Characteristics and Biotechnological Potential.</title>
        <authorList>
            <person name="Tikhonova E.N."/>
            <person name="Suleimanov R.Z."/>
            <person name="Miroshnikov K."/>
            <person name="Oshkin I.Y."/>
            <person name="Belova S.E."/>
            <person name="Danilova O.V."/>
            <person name="Ashikhmin A."/>
            <person name="Konopkin A."/>
            <person name="But S.Y."/>
            <person name="Khmelenina V.N."/>
            <person name="Kuznetsov N."/>
            <person name="Pimenov N.V."/>
            <person name="Dedysh S.N."/>
        </authorList>
    </citation>
    <scope>NUCLEOTIDE SEQUENCE</scope>
    <source>
        <strain evidence="2">MP1</strain>
    </source>
</reference>
<dbReference type="InterPro" id="IPR036065">
    <property type="entry name" value="BolA-like_sf"/>
</dbReference>
<protein>
    <submittedName>
        <fullName evidence="2">BolA family transcriptional regulator</fullName>
    </submittedName>
</protein>
<dbReference type="PIRSF" id="PIRSF003113">
    <property type="entry name" value="BolA"/>
    <property type="match status" value="1"/>
</dbReference>
<gene>
    <name evidence="2" type="ORF">NM686_016250</name>
</gene>
<dbReference type="RefSeq" id="WP_255188896.1">
    <property type="nucleotide sequence ID" value="NZ_CP113517.1"/>
</dbReference>
<comment type="similarity">
    <text evidence="1">Belongs to the BolA/IbaG family.</text>
</comment>